<dbReference type="PIRSF" id="PIRSF038984">
    <property type="entry name" value="FAD_binding_protein"/>
    <property type="match status" value="1"/>
</dbReference>
<dbReference type="PRINTS" id="PR00368">
    <property type="entry name" value="FADPNR"/>
</dbReference>
<organism evidence="2 3">
    <name type="scientific">Bizionia argentinensis JUB59</name>
    <dbReference type="NCBI Taxonomy" id="1046627"/>
    <lineage>
        <taxon>Bacteria</taxon>
        <taxon>Pseudomonadati</taxon>
        <taxon>Bacteroidota</taxon>
        <taxon>Flavobacteriia</taxon>
        <taxon>Flavobacteriales</taxon>
        <taxon>Flavobacteriaceae</taxon>
        <taxon>Bizionia</taxon>
    </lineage>
</organism>
<dbReference type="Pfam" id="PF21688">
    <property type="entry name" value="FAD-depend_C"/>
    <property type="match status" value="1"/>
</dbReference>
<protein>
    <submittedName>
        <fullName evidence="2">FAD-binding protein</fullName>
    </submittedName>
</protein>
<dbReference type="AlphaFoldDB" id="G2EDM9"/>
<dbReference type="Proteomes" id="UP000003730">
    <property type="component" value="Unassembled WGS sequence"/>
</dbReference>
<dbReference type="Gene3D" id="3.50.50.60">
    <property type="entry name" value="FAD/NAD(P)-binding domain"/>
    <property type="match status" value="2"/>
</dbReference>
<reference evidence="2 3" key="1">
    <citation type="journal article" date="2008" name="Int. J. Syst. Evol. Microbiol.">
        <title>Bizionia argentinensis sp. nov., isolated from surface marine water in Antarctica.</title>
        <authorList>
            <person name="Bercovich A."/>
            <person name="Vazquez S.C."/>
            <person name="Yankilevich P."/>
            <person name="Coria S.H."/>
            <person name="Foti M."/>
            <person name="Hernandez E."/>
            <person name="Vidal A."/>
            <person name="Ruberto L."/>
            <person name="Melo C."/>
            <person name="Marenssi S."/>
            <person name="Criscuolo M."/>
            <person name="Memoli M."/>
            <person name="Arguelles M."/>
            <person name="Mac Cormack W.P."/>
        </authorList>
    </citation>
    <scope>NUCLEOTIDE SEQUENCE [LARGE SCALE GENOMIC DNA]</scope>
    <source>
        <strain evidence="2 3">JUB59</strain>
    </source>
</reference>
<gene>
    <name evidence="2" type="ORF">BZARG_1380</name>
</gene>
<dbReference type="RefSeq" id="WP_008637114.1">
    <property type="nucleotide sequence ID" value="NZ_AFXZ01000025.1"/>
</dbReference>
<dbReference type="PANTHER" id="PTHR42842">
    <property type="entry name" value="FAD/NAD(P)-BINDING OXIDOREDUCTASE"/>
    <property type="match status" value="1"/>
</dbReference>
<dbReference type="InterPro" id="IPR049516">
    <property type="entry name" value="FAD-depend_C"/>
</dbReference>
<dbReference type="SUPFAM" id="SSF51905">
    <property type="entry name" value="FAD/NAD(P)-binding domain"/>
    <property type="match status" value="1"/>
</dbReference>
<dbReference type="PATRIC" id="fig|1046627.3.peg.1627"/>
<comment type="caution">
    <text evidence="2">The sequence shown here is derived from an EMBL/GenBank/DDBJ whole genome shotgun (WGS) entry which is preliminary data.</text>
</comment>
<accession>G2EDM9</accession>
<dbReference type="PANTHER" id="PTHR42842:SF3">
    <property type="entry name" value="FAD_NAD(P)-BINDING OXIDOREDUCTASE FAMILY PROTEIN"/>
    <property type="match status" value="1"/>
</dbReference>
<dbReference type="PRINTS" id="PR00411">
    <property type="entry name" value="PNDRDTASEI"/>
</dbReference>
<evidence type="ECO:0000259" key="1">
    <source>
        <dbReference type="Pfam" id="PF21688"/>
    </source>
</evidence>
<dbReference type="InterPro" id="IPR036188">
    <property type="entry name" value="FAD/NAD-bd_sf"/>
</dbReference>
<dbReference type="EMBL" id="AFXZ01000025">
    <property type="protein sequence ID" value="EGV43495.1"/>
    <property type="molecule type" value="Genomic_DNA"/>
</dbReference>
<name>G2EDM9_9FLAO</name>
<dbReference type="Gene3D" id="3.30.70.2700">
    <property type="match status" value="1"/>
</dbReference>
<feature type="domain" description="FAD-dependent protein C-terminal" evidence="1">
    <location>
        <begin position="270"/>
        <end position="467"/>
    </location>
</feature>
<dbReference type="eggNOG" id="COG2509">
    <property type="taxonomic scope" value="Bacteria"/>
</dbReference>
<proteinExistence type="predicted"/>
<evidence type="ECO:0000313" key="3">
    <source>
        <dbReference type="Proteomes" id="UP000003730"/>
    </source>
</evidence>
<keyword evidence="3" id="KW-1185">Reference proteome</keyword>
<dbReference type="InterPro" id="IPR028348">
    <property type="entry name" value="FAD-binding_protein"/>
</dbReference>
<dbReference type="OrthoDB" id="9772594at2"/>
<sequence length="518" mass="57260">MIKDLQLRISLKEEEIPNILLIKSAEKLDMSRDKISGIKVLRKSIDARKPKIIFNYKVAVYISEPVPDTSEYNFDYKDVSKGKPIHIIGFGPAGMYAALRCIELGFKPIVLERGKNVQDRRRDLKAINRDHFVNEDSNYCFGEGGAGTYSDGKLYTRSLKRGDVRRIFENLVYHGATDQILVDAHPHIGTNKLPKVVQNVRETILKYGGEVHFETRVTDFTIKNSAITAIQLLNGDEMIANKVILATGHSARDIYYLMHKKEMALEAKSYAMGVRVEHPQAIIDSIQYHCSGKRSDLLPAASYGLVQQVNDRGVYSFCMCPGGFIVPAATANGEVVVNGMSPSKRNNLFANSGIVVEIDVEKDLQKYEHFGVLKALEYQKDLERLAFTAGGRSQAAPAQRLTDFVDGKLSSSLNPTSYQPGLNSAPLHSLLPKLIGSRLRQGFKSFGKKMHGYYTEEANIVGVESRTSSPIHIPRTEKLEHVQIKGLFPCGEGGGFAGGIVSAAMDGERCAEAACELS</sequence>
<evidence type="ECO:0000313" key="2">
    <source>
        <dbReference type="EMBL" id="EGV43495.1"/>
    </source>
</evidence>